<dbReference type="EMBL" id="JAUTWS010000009">
    <property type="protein sequence ID" value="MDO9708879.1"/>
    <property type="molecule type" value="Genomic_DNA"/>
</dbReference>
<keyword evidence="1" id="KW-0238">DNA-binding</keyword>
<protein>
    <submittedName>
        <fullName evidence="1">Type II restriction endonuclease</fullName>
    </submittedName>
</protein>
<keyword evidence="1" id="KW-0378">Hydrolase</keyword>
<keyword evidence="2" id="KW-1185">Reference proteome</keyword>
<evidence type="ECO:0000313" key="2">
    <source>
        <dbReference type="Proteomes" id="UP001243009"/>
    </source>
</evidence>
<sequence>MSDALLPLISKARSDPGSTYRTWFLGNARVRGFRSVRRGIQRAAAKIEAGTFGCVYRGSALEEVVGAIAAQGRILNGTECAFLWRPKLHSPDIYKSTDNQHAFGRMLDVCLRCGTESQVIAAIRQLDAERIRGVGPTSANLLYFLHPTIVPLYSTAIVDGFNALTGSKMRPGRWDDYLAMRRTIAMLNARHRTLLSDDLGAISALLFDVGSGRYPAPPCGDNEGARAQWVADLARVRAEGINMANATQADNLSHTEVQGLLRDLGSSLGFDIWVAANDRNRPFGGGKLGDRCLPDLPGIDEDTCADAIRLIDVLWLDPTSKRVVSAFEVEHTTDIAAGLVRMLCLALGPAPHSLEALFVVAPDRREREARSQFSYPAFKLNSGPEILFLPYGALQTHKEAIARFGAGVKAIQAISRRP</sequence>
<organism evidence="1 2">
    <name type="scientific">Paracraurococcus lichenis</name>
    <dbReference type="NCBI Taxonomy" id="3064888"/>
    <lineage>
        <taxon>Bacteria</taxon>
        <taxon>Pseudomonadati</taxon>
        <taxon>Pseudomonadota</taxon>
        <taxon>Alphaproteobacteria</taxon>
        <taxon>Acetobacterales</taxon>
        <taxon>Roseomonadaceae</taxon>
        <taxon>Paracraurococcus</taxon>
    </lineage>
</organism>
<accession>A0ABT9DY90</accession>
<dbReference type="Proteomes" id="UP001243009">
    <property type="component" value="Unassembled WGS sequence"/>
</dbReference>
<dbReference type="GO" id="GO:0003677">
    <property type="term" value="F:DNA binding"/>
    <property type="evidence" value="ECO:0007669"/>
    <property type="project" value="UniProtKB-KW"/>
</dbReference>
<comment type="caution">
    <text evidence="1">The sequence shown here is derived from an EMBL/GenBank/DDBJ whole genome shotgun (WGS) entry which is preliminary data.</text>
</comment>
<keyword evidence="1" id="KW-0255">Endonuclease</keyword>
<name>A0ABT9DY90_9PROT</name>
<evidence type="ECO:0000313" key="1">
    <source>
        <dbReference type="EMBL" id="MDO9708879.1"/>
    </source>
</evidence>
<proteinExistence type="predicted"/>
<dbReference type="RefSeq" id="WP_305103747.1">
    <property type="nucleotide sequence ID" value="NZ_JAUTWS010000009.1"/>
</dbReference>
<keyword evidence="1" id="KW-0540">Nuclease</keyword>
<dbReference type="GO" id="GO:0004519">
    <property type="term" value="F:endonuclease activity"/>
    <property type="evidence" value="ECO:0007669"/>
    <property type="project" value="UniProtKB-KW"/>
</dbReference>
<gene>
    <name evidence="1" type="ORF">Q7A36_11050</name>
</gene>
<reference evidence="1 2" key="1">
    <citation type="submission" date="2023-08" db="EMBL/GenBank/DDBJ databases">
        <title>The draft genome sequence of Paracraurococcus sp. LOR1-02.</title>
        <authorList>
            <person name="Kingkaew E."/>
            <person name="Tanasupawat S."/>
        </authorList>
    </citation>
    <scope>NUCLEOTIDE SEQUENCE [LARGE SCALE GENOMIC DNA]</scope>
    <source>
        <strain evidence="1 2">LOR1-02</strain>
    </source>
</reference>